<gene>
    <name evidence="3" type="ORF">C1I93_08715</name>
</gene>
<evidence type="ECO:0000256" key="1">
    <source>
        <dbReference type="SAM" id="MobiDB-lite"/>
    </source>
</evidence>
<name>A0A2W2CKN2_9ACTN</name>
<reference evidence="3 4" key="1">
    <citation type="submission" date="2018-01" db="EMBL/GenBank/DDBJ databases">
        <title>Draft genome sequence of Jishengella endophytica.</title>
        <authorList>
            <person name="Sahin N."/>
            <person name="Ay H."/>
            <person name="Saygin H."/>
        </authorList>
    </citation>
    <scope>NUCLEOTIDE SEQUENCE [LARGE SCALE GENOMIC DNA]</scope>
    <source>
        <strain evidence="3 4">DSM 45430</strain>
    </source>
</reference>
<dbReference type="Gene3D" id="1.20.1260.10">
    <property type="match status" value="2"/>
</dbReference>
<dbReference type="GO" id="GO:0046872">
    <property type="term" value="F:metal ion binding"/>
    <property type="evidence" value="ECO:0007669"/>
    <property type="project" value="InterPro"/>
</dbReference>
<dbReference type="OrthoDB" id="9799749at2"/>
<sequence>MRGEAFAHAAYLAYAQEAERTGELDIAELFRSTAATELDEHFTEEAELIDFVRSNTANLRVSIAGETEEHTTTYPGFAEQARRDGCLPAAALWEELAADEGVHAERFRIALFAITNPGSGVRVPVGVRVPPVPIEATEPVCTGQTQENLLTTLRGEAFAYASYLAYAAHARDTGRLRLARLWENTASQELGEHFAETANLYGLVGSNERNLRTSIAGEQHEATTMYPAFSRQAASVDEGEAAGLFAEIAHDEARHASAFLNALVDLVLGGGAETDEAATAADRQPAPDRPGARA</sequence>
<keyword evidence="4" id="KW-1185">Reference proteome</keyword>
<dbReference type="Pfam" id="PF02915">
    <property type="entry name" value="Rubrerythrin"/>
    <property type="match status" value="2"/>
</dbReference>
<dbReference type="InterPro" id="IPR009078">
    <property type="entry name" value="Ferritin-like_SF"/>
</dbReference>
<evidence type="ECO:0000313" key="3">
    <source>
        <dbReference type="EMBL" id="PZF98500.1"/>
    </source>
</evidence>
<dbReference type="InterPro" id="IPR009040">
    <property type="entry name" value="Ferritin-like_diiron"/>
</dbReference>
<dbReference type="PROSITE" id="PS50905">
    <property type="entry name" value="FERRITIN_LIKE"/>
    <property type="match status" value="2"/>
</dbReference>
<evidence type="ECO:0000313" key="4">
    <source>
        <dbReference type="Proteomes" id="UP000248627"/>
    </source>
</evidence>
<dbReference type="Proteomes" id="UP000248627">
    <property type="component" value="Unassembled WGS sequence"/>
</dbReference>
<dbReference type="AlphaFoldDB" id="A0A2W2CKN2"/>
<dbReference type="InterPro" id="IPR003251">
    <property type="entry name" value="Rr_diiron-bd_dom"/>
</dbReference>
<dbReference type="InterPro" id="IPR052753">
    <property type="entry name" value="Rbr2/Nigerythrin"/>
</dbReference>
<dbReference type="GO" id="GO:0016491">
    <property type="term" value="F:oxidoreductase activity"/>
    <property type="evidence" value="ECO:0007669"/>
    <property type="project" value="InterPro"/>
</dbReference>
<protein>
    <submittedName>
        <fullName evidence="3">Rubrerythrin family protein</fullName>
    </submittedName>
</protein>
<dbReference type="PANTHER" id="PTHR33746:SF4">
    <property type="entry name" value="RUBRERYTHRIN"/>
    <property type="match status" value="1"/>
</dbReference>
<dbReference type="InterPro" id="IPR012347">
    <property type="entry name" value="Ferritin-like"/>
</dbReference>
<feature type="domain" description="Ferritin-like diiron" evidence="2">
    <location>
        <begin position="1"/>
        <end position="118"/>
    </location>
</feature>
<dbReference type="PANTHER" id="PTHR33746">
    <property type="entry name" value="RUBRERYTHRIN"/>
    <property type="match status" value="1"/>
</dbReference>
<comment type="caution">
    <text evidence="3">The sequence shown here is derived from an EMBL/GenBank/DDBJ whole genome shotgun (WGS) entry which is preliminary data.</text>
</comment>
<feature type="region of interest" description="Disordered" evidence="1">
    <location>
        <begin position="275"/>
        <end position="294"/>
    </location>
</feature>
<feature type="domain" description="Ferritin-like diiron" evidence="2">
    <location>
        <begin position="139"/>
        <end position="270"/>
    </location>
</feature>
<accession>A0A2W2CKN2</accession>
<evidence type="ECO:0000259" key="2">
    <source>
        <dbReference type="PROSITE" id="PS50905"/>
    </source>
</evidence>
<organism evidence="3 4">
    <name type="scientific">Micromonospora endophytica</name>
    <dbReference type="NCBI Taxonomy" id="515350"/>
    <lineage>
        <taxon>Bacteria</taxon>
        <taxon>Bacillati</taxon>
        <taxon>Actinomycetota</taxon>
        <taxon>Actinomycetes</taxon>
        <taxon>Micromonosporales</taxon>
        <taxon>Micromonosporaceae</taxon>
        <taxon>Micromonospora</taxon>
    </lineage>
</organism>
<proteinExistence type="predicted"/>
<dbReference type="EMBL" id="POTX01000039">
    <property type="protein sequence ID" value="PZF98500.1"/>
    <property type="molecule type" value="Genomic_DNA"/>
</dbReference>
<dbReference type="SUPFAM" id="SSF47240">
    <property type="entry name" value="Ferritin-like"/>
    <property type="match status" value="2"/>
</dbReference>